<sequence length="204" mass="22214">MFLASSFADVETLFDKFVGGSVTGKTVTFIPTASLTETVNFYVAAGREALEKRGLIVDELDVSTAGKEEIESKLQKNDYIYVTGGNTFFLLQELKRSGADSLIVEQISMGKTYIGESAGSIVLSGNIEYVKAMDDYTVAPKIVTFSSLGVVDFYPVPHYTNFPFKESVESIISEYEGELNLCPISNSQAIVVNGSGFEVWGMES</sequence>
<protein>
    <submittedName>
        <fullName evidence="5">Type 1 glutamine amidotransferase-like domain-containing protein</fullName>
    </submittedName>
</protein>
<dbReference type="Pfam" id="PF03575">
    <property type="entry name" value="Peptidase_S51"/>
    <property type="match status" value="1"/>
</dbReference>
<dbReference type="Gene3D" id="3.40.50.880">
    <property type="match status" value="1"/>
</dbReference>
<evidence type="ECO:0000313" key="6">
    <source>
        <dbReference type="Proteomes" id="UP001596425"/>
    </source>
</evidence>
<name>A0ABW1YLT5_9GAMM</name>
<evidence type="ECO:0000256" key="3">
    <source>
        <dbReference type="ARBA" id="ARBA00022801"/>
    </source>
</evidence>
<accession>A0ABW1YLT5</accession>
<dbReference type="InterPro" id="IPR029062">
    <property type="entry name" value="Class_I_gatase-like"/>
</dbReference>
<dbReference type="InterPro" id="IPR005320">
    <property type="entry name" value="Peptidase_S51"/>
</dbReference>
<organism evidence="5 6">
    <name type="scientific">Microbulbifer taiwanensis</name>
    <dbReference type="NCBI Taxonomy" id="986746"/>
    <lineage>
        <taxon>Bacteria</taxon>
        <taxon>Pseudomonadati</taxon>
        <taxon>Pseudomonadota</taxon>
        <taxon>Gammaproteobacteria</taxon>
        <taxon>Cellvibrionales</taxon>
        <taxon>Microbulbiferaceae</taxon>
        <taxon>Microbulbifer</taxon>
    </lineage>
</organism>
<dbReference type="PANTHER" id="PTHR20842">
    <property type="entry name" value="PROTEASE S51 ALPHA-ASPARTYL DIPEPTIDASE"/>
    <property type="match status" value="1"/>
</dbReference>
<keyword evidence="4" id="KW-0720">Serine protease</keyword>
<keyword evidence="2" id="KW-0645">Protease</keyword>
<dbReference type="RefSeq" id="WP_226864636.1">
    <property type="nucleotide sequence ID" value="NZ_JACZFR010000007.1"/>
</dbReference>
<dbReference type="PANTHER" id="PTHR20842:SF0">
    <property type="entry name" value="ALPHA-ASPARTYL DIPEPTIDASE"/>
    <property type="match status" value="1"/>
</dbReference>
<keyword evidence="3" id="KW-0378">Hydrolase</keyword>
<gene>
    <name evidence="5" type="ORF">ACFQBM_06925</name>
</gene>
<evidence type="ECO:0000256" key="4">
    <source>
        <dbReference type="ARBA" id="ARBA00022825"/>
    </source>
</evidence>
<dbReference type="EMBL" id="JBHSVR010000001">
    <property type="protein sequence ID" value="MFC6633002.1"/>
    <property type="molecule type" value="Genomic_DNA"/>
</dbReference>
<reference evidence="6" key="1">
    <citation type="journal article" date="2019" name="Int. J. Syst. Evol. Microbiol.">
        <title>The Global Catalogue of Microorganisms (GCM) 10K type strain sequencing project: providing services to taxonomists for standard genome sequencing and annotation.</title>
        <authorList>
            <consortium name="The Broad Institute Genomics Platform"/>
            <consortium name="The Broad Institute Genome Sequencing Center for Infectious Disease"/>
            <person name="Wu L."/>
            <person name="Ma J."/>
        </authorList>
    </citation>
    <scope>NUCLEOTIDE SEQUENCE [LARGE SCALE GENOMIC DNA]</scope>
    <source>
        <strain evidence="6">CGMCC 1.13718</strain>
    </source>
</reference>
<dbReference type="SUPFAM" id="SSF52317">
    <property type="entry name" value="Class I glutamine amidotransferase-like"/>
    <property type="match status" value="1"/>
</dbReference>
<comment type="caution">
    <text evidence="5">The sequence shown here is derived from an EMBL/GenBank/DDBJ whole genome shotgun (WGS) entry which is preliminary data.</text>
</comment>
<evidence type="ECO:0000256" key="2">
    <source>
        <dbReference type="ARBA" id="ARBA00022670"/>
    </source>
</evidence>
<keyword evidence="6" id="KW-1185">Reference proteome</keyword>
<proteinExistence type="inferred from homology"/>
<dbReference type="Proteomes" id="UP001596425">
    <property type="component" value="Unassembled WGS sequence"/>
</dbReference>
<evidence type="ECO:0000256" key="1">
    <source>
        <dbReference type="ARBA" id="ARBA00006534"/>
    </source>
</evidence>
<comment type="similarity">
    <text evidence="1">Belongs to the peptidase S51 family.</text>
</comment>
<evidence type="ECO:0000313" key="5">
    <source>
        <dbReference type="EMBL" id="MFC6633002.1"/>
    </source>
</evidence>